<accession>A0ABW0QWX2</accession>
<keyword evidence="3" id="KW-1185">Reference proteome</keyword>
<sequence length="203" mass="22056">MFSRQGLLQTWNDVRGYFIFACILFFASMFVGGSSDAPVDWMNGQLREIQKLRESIEGTDNPERAMFFLILGKNLLASLMAMGFGIVGAIMPIAVLVSNGMLIGYFISLVAHSDKNVWGVVAKGLLPHGIIELCAIFLACAFGVRFGITFIRGIWRSLTGKSEPWQPFARTASGAIPGIAAIVILLTVAAIVESTITYWLASS</sequence>
<protein>
    <submittedName>
        <fullName evidence="2">Stage II sporulation protein M</fullName>
    </submittedName>
</protein>
<comment type="caution">
    <text evidence="2">The sequence shown here is derived from an EMBL/GenBank/DDBJ whole genome shotgun (WGS) entry which is preliminary data.</text>
</comment>
<keyword evidence="1" id="KW-1133">Transmembrane helix</keyword>
<evidence type="ECO:0000256" key="1">
    <source>
        <dbReference type="SAM" id="Phobius"/>
    </source>
</evidence>
<feature type="transmembrane region" description="Helical" evidence="1">
    <location>
        <begin position="175"/>
        <end position="201"/>
    </location>
</feature>
<organism evidence="2 3">
    <name type="scientific">Cohnella yongneupensis</name>
    <dbReference type="NCBI Taxonomy" id="425006"/>
    <lineage>
        <taxon>Bacteria</taxon>
        <taxon>Bacillati</taxon>
        <taxon>Bacillota</taxon>
        <taxon>Bacilli</taxon>
        <taxon>Bacillales</taxon>
        <taxon>Paenibacillaceae</taxon>
        <taxon>Cohnella</taxon>
    </lineage>
</organism>
<feature type="transmembrane region" description="Helical" evidence="1">
    <location>
        <begin position="130"/>
        <end position="155"/>
    </location>
</feature>
<dbReference type="Pfam" id="PF01944">
    <property type="entry name" value="SpoIIM"/>
    <property type="match status" value="1"/>
</dbReference>
<name>A0ABW0QWX2_9BACL</name>
<dbReference type="RefSeq" id="WP_378109865.1">
    <property type="nucleotide sequence ID" value="NZ_JBHSNC010000003.1"/>
</dbReference>
<dbReference type="PANTHER" id="PTHR35337:SF1">
    <property type="entry name" value="SLR1478 PROTEIN"/>
    <property type="match status" value="1"/>
</dbReference>
<keyword evidence="1" id="KW-0472">Membrane</keyword>
<dbReference type="PANTHER" id="PTHR35337">
    <property type="entry name" value="SLR1478 PROTEIN"/>
    <property type="match status" value="1"/>
</dbReference>
<gene>
    <name evidence="2" type="ORF">ACFPQ4_01090</name>
</gene>
<reference evidence="3" key="1">
    <citation type="journal article" date="2019" name="Int. J. Syst. Evol. Microbiol.">
        <title>The Global Catalogue of Microorganisms (GCM) 10K type strain sequencing project: providing services to taxonomists for standard genome sequencing and annotation.</title>
        <authorList>
            <consortium name="The Broad Institute Genomics Platform"/>
            <consortium name="The Broad Institute Genome Sequencing Center for Infectious Disease"/>
            <person name="Wu L."/>
            <person name="Ma J."/>
        </authorList>
    </citation>
    <scope>NUCLEOTIDE SEQUENCE [LARGE SCALE GENOMIC DNA]</scope>
    <source>
        <strain evidence="3">CGMCC 1.18578</strain>
    </source>
</reference>
<feature type="transmembrane region" description="Helical" evidence="1">
    <location>
        <begin position="14"/>
        <end position="33"/>
    </location>
</feature>
<dbReference type="Proteomes" id="UP001596108">
    <property type="component" value="Unassembled WGS sequence"/>
</dbReference>
<dbReference type="InterPro" id="IPR002798">
    <property type="entry name" value="SpoIIM-like"/>
</dbReference>
<evidence type="ECO:0000313" key="2">
    <source>
        <dbReference type="EMBL" id="MFC5528057.1"/>
    </source>
</evidence>
<proteinExistence type="predicted"/>
<keyword evidence="1" id="KW-0812">Transmembrane</keyword>
<feature type="transmembrane region" description="Helical" evidence="1">
    <location>
        <begin position="76"/>
        <end position="109"/>
    </location>
</feature>
<evidence type="ECO:0000313" key="3">
    <source>
        <dbReference type="Proteomes" id="UP001596108"/>
    </source>
</evidence>
<dbReference type="EMBL" id="JBHSNC010000003">
    <property type="protein sequence ID" value="MFC5528057.1"/>
    <property type="molecule type" value="Genomic_DNA"/>
</dbReference>